<evidence type="ECO:0000256" key="11">
    <source>
        <dbReference type="ARBA" id="ARBA00023170"/>
    </source>
</evidence>
<organism evidence="18 19">
    <name type="scientific">Petrolisthes cinctipes</name>
    <name type="common">Flat porcelain crab</name>
    <dbReference type="NCBI Taxonomy" id="88211"/>
    <lineage>
        <taxon>Eukaryota</taxon>
        <taxon>Metazoa</taxon>
        <taxon>Ecdysozoa</taxon>
        <taxon>Arthropoda</taxon>
        <taxon>Crustacea</taxon>
        <taxon>Multicrustacea</taxon>
        <taxon>Malacostraca</taxon>
        <taxon>Eumalacostraca</taxon>
        <taxon>Eucarida</taxon>
        <taxon>Decapoda</taxon>
        <taxon>Pleocyemata</taxon>
        <taxon>Anomura</taxon>
        <taxon>Galatheoidea</taxon>
        <taxon>Porcellanidae</taxon>
        <taxon>Petrolisthes</taxon>
    </lineage>
</organism>
<keyword evidence="11" id="KW-0675">Receptor</keyword>
<feature type="domain" description="Ionotropic glutamate receptor C-terminal" evidence="16">
    <location>
        <begin position="425"/>
        <end position="587"/>
    </location>
</feature>
<dbReference type="GO" id="GO:0031012">
    <property type="term" value="C:extracellular matrix"/>
    <property type="evidence" value="ECO:0007669"/>
    <property type="project" value="TreeGrafter"/>
</dbReference>
<dbReference type="InterPro" id="IPR001320">
    <property type="entry name" value="Iontro_rcpt_C"/>
</dbReference>
<comment type="similarity">
    <text evidence="2">Belongs to the glutamate-gated ion channel (TC 1.A.10.1) family.</text>
</comment>
<dbReference type="EMBL" id="JAWQEG010001204">
    <property type="protein sequence ID" value="KAK3881549.1"/>
    <property type="molecule type" value="Genomic_DNA"/>
</dbReference>
<evidence type="ECO:0000256" key="14">
    <source>
        <dbReference type="ARBA" id="ARBA00023303"/>
    </source>
</evidence>
<dbReference type="Gene3D" id="1.10.287.70">
    <property type="match status" value="1"/>
</dbReference>
<evidence type="ECO:0000256" key="3">
    <source>
        <dbReference type="ARBA" id="ARBA00022448"/>
    </source>
</evidence>
<proteinExistence type="inferred from homology"/>
<dbReference type="Pfam" id="PF00060">
    <property type="entry name" value="Lig_chan"/>
    <property type="match status" value="1"/>
</dbReference>
<keyword evidence="9" id="KW-0406">Ion transport</keyword>
<dbReference type="InterPro" id="IPR001611">
    <property type="entry name" value="Leu-rich_rpt"/>
</dbReference>
<dbReference type="InterPro" id="IPR019594">
    <property type="entry name" value="Glu/Gly-bd"/>
</dbReference>
<evidence type="ECO:0000256" key="8">
    <source>
        <dbReference type="ARBA" id="ARBA00022989"/>
    </source>
</evidence>
<dbReference type="SMART" id="SM00369">
    <property type="entry name" value="LRR_TYP"/>
    <property type="match status" value="5"/>
</dbReference>
<keyword evidence="13" id="KW-1071">Ligand-gated ion channel</keyword>
<dbReference type="Pfam" id="PF10613">
    <property type="entry name" value="Lig_chan-Glu_bd"/>
    <property type="match status" value="1"/>
</dbReference>
<evidence type="ECO:0000256" key="5">
    <source>
        <dbReference type="ARBA" id="ARBA00022692"/>
    </source>
</evidence>
<evidence type="ECO:0000313" key="18">
    <source>
        <dbReference type="EMBL" id="KAK3881549.1"/>
    </source>
</evidence>
<dbReference type="InterPro" id="IPR032675">
    <property type="entry name" value="LRR_dom_sf"/>
</dbReference>
<keyword evidence="7" id="KW-0677">Repeat</keyword>
<keyword evidence="8 15" id="KW-1133">Transmembrane helix</keyword>
<protein>
    <submittedName>
        <fullName evidence="18">Uncharacterized protein</fullName>
    </submittedName>
</protein>
<keyword evidence="14" id="KW-0407">Ion channel</keyword>
<dbReference type="Gene3D" id="3.80.10.10">
    <property type="entry name" value="Ribonuclease Inhibitor"/>
    <property type="match status" value="2"/>
</dbReference>
<evidence type="ECO:0000256" key="1">
    <source>
        <dbReference type="ARBA" id="ARBA00004141"/>
    </source>
</evidence>
<keyword evidence="19" id="KW-1185">Reference proteome</keyword>
<evidence type="ECO:0000256" key="12">
    <source>
        <dbReference type="ARBA" id="ARBA00023180"/>
    </source>
</evidence>
<gene>
    <name evidence="18" type="ORF">Pcinc_014021</name>
</gene>
<dbReference type="InterPro" id="IPR050328">
    <property type="entry name" value="Dev_Immune_Receptor"/>
</dbReference>
<evidence type="ECO:0000256" key="2">
    <source>
        <dbReference type="ARBA" id="ARBA00008685"/>
    </source>
</evidence>
<dbReference type="Proteomes" id="UP001286313">
    <property type="component" value="Unassembled WGS sequence"/>
</dbReference>
<dbReference type="SUPFAM" id="SSF53850">
    <property type="entry name" value="Periplasmic binding protein-like II"/>
    <property type="match status" value="1"/>
</dbReference>
<sequence>MLDEMFKGQHLGQHQLGSAAEWIQPMPTSGHWKLMGDGNNGVGGGGGGGGGKGTAGGAVMMVKERLTSTDDDNSRRRGTMAMVMRVGDDDDGGGGGERVVREMVERDLTSCFLVVVVLVGVEQAGPPSNTFLTHILREVGGVSQGVMVVEVQMESWFSSPTNSPLLSHLREGGDPRFTCRAYILLMSHTEDHAARFLEETQVWAWPETRVVGVGPPSLVHSFLAHPALTNTAHALYLATHTQVEPQTKGSPKMDGVEGMEVEVVGRCHYCHEGESGTQLLDTWHPHTGFSTSTDFFYDEFVDCRGHRFVVVSMDWFPFLSFQRHQEQASHTVTPLDSLDYRMLQYEMRMPSDQQWGLRQEDGNWTGTVGTLQRQGADFSMLLNWSYERRRVIDFTRIYAAEPLVIVSPKPRPLPRYLALVAPFSGEVWLALLVVVVWVGLVYWVLAWVRESTCGEVRGTHTTHLGLTSALFHTISLLLAEPSFKLPSALTTQMVVGWWCMFGLLMTATYKSSLIAYLSVPGRGLPVDSFEDLVQGGGRGTGWTWGLEPTYGAEWEWFKSSSSPLLQSIFQGIEVLETEDHLTRVLGGRHALLTWLYYIRTIIASRYTDTRGYTPLHTSRTQYYVSTGYGWGFRKGAPFLRRVDKVVQRLLETGLVNHWLTQLIEESARDARMNNIDNKAVEGSQGGTKEVRTRQIKSKFCQQHHHHSVQIMLCYHGPLSQAVQIPKATDRAFPCPDESSIAPCTCEYANDMLVLTCTTVTTEQLDNVFLQTFPIPNFGEFHLSTSDIPTLKAGFSNGVNFEKMIFSGNTIGTIENEAFSDSYSTLQSFVMSSKPSTDTLTWPLPNLGAFTQLTDIFINGPYGDIVEPLESESLTSAVFNLNYMTSLTANTFTGTPNLNTLKFDETLLSSIASDTFASLAKLQSLTITNSDLTTLTFGALKLDTHKSTTIDLSMNKIDTIEPDAIQFISSLLTLHVNLASNQLKELDVNVFLPLLSSPAIVNVEDNPLECGCDLLWLTDEEGVRASVVVLIVTSSITITACTQHQSQGQGHSRGRNDFPCPEAQDIDPCICVYTAGNVTLDLNCRNLGSIDILNDVFGTTFSFDKYNIFLLENSNTPTIPTGIFRTIYFLKMYLTNNQLVTIEPEALLNLYGSLEEFHVLELLGSGYTWPLMDMDKFIILDNIGISGPHDYMEPLNSQSLTSAMLHLNGITDLPVNPFTNAPNLAVIDIRTTLLQDIKPNVFLSLPSLQRVVLSNNKLQTLVTDSMAFTSTSLTEVDLGNNDISDFQEGAFKDVQLNKVTGLLPTCGISEEYSMEALKEFISYQCPP</sequence>
<dbReference type="InterPro" id="IPR003591">
    <property type="entry name" value="Leu-rich_rpt_typical-subtyp"/>
</dbReference>
<dbReference type="SUPFAM" id="SSF52058">
    <property type="entry name" value="L domain-like"/>
    <property type="match status" value="2"/>
</dbReference>
<keyword evidence="12" id="KW-0325">Glycoprotein</keyword>
<keyword evidence="10 15" id="KW-0472">Membrane</keyword>
<dbReference type="PANTHER" id="PTHR24373">
    <property type="entry name" value="SLIT RELATED LEUCINE-RICH REPEAT NEURONAL PROTEIN"/>
    <property type="match status" value="1"/>
</dbReference>
<evidence type="ECO:0000256" key="13">
    <source>
        <dbReference type="ARBA" id="ARBA00023286"/>
    </source>
</evidence>
<feature type="domain" description="Ionotropic glutamate receptor L-glutamate and glycine-binding" evidence="17">
    <location>
        <begin position="343"/>
        <end position="410"/>
    </location>
</feature>
<evidence type="ECO:0000256" key="10">
    <source>
        <dbReference type="ARBA" id="ARBA00023136"/>
    </source>
</evidence>
<evidence type="ECO:0000313" key="19">
    <source>
        <dbReference type="Proteomes" id="UP001286313"/>
    </source>
</evidence>
<keyword evidence="6" id="KW-0732">Signal</keyword>
<evidence type="ECO:0000259" key="17">
    <source>
        <dbReference type="Pfam" id="PF10613"/>
    </source>
</evidence>
<evidence type="ECO:0000256" key="15">
    <source>
        <dbReference type="SAM" id="Phobius"/>
    </source>
</evidence>
<dbReference type="Gene3D" id="3.40.190.10">
    <property type="entry name" value="Periplasmic binding protein-like II"/>
    <property type="match status" value="1"/>
</dbReference>
<evidence type="ECO:0000259" key="16">
    <source>
        <dbReference type="Pfam" id="PF00060"/>
    </source>
</evidence>
<keyword evidence="5 15" id="KW-0812">Transmembrane</keyword>
<evidence type="ECO:0000256" key="9">
    <source>
        <dbReference type="ARBA" id="ARBA00023065"/>
    </source>
</evidence>
<evidence type="ECO:0000256" key="7">
    <source>
        <dbReference type="ARBA" id="ARBA00022737"/>
    </source>
</evidence>
<comment type="subcellular location">
    <subcellularLocation>
        <location evidence="1">Membrane</location>
        <topology evidence="1">Multi-pass membrane protein</topology>
    </subcellularLocation>
</comment>
<evidence type="ECO:0000256" key="4">
    <source>
        <dbReference type="ARBA" id="ARBA00022614"/>
    </source>
</evidence>
<keyword evidence="4" id="KW-0433">Leucine-rich repeat</keyword>
<dbReference type="GO" id="GO:0015276">
    <property type="term" value="F:ligand-gated monoatomic ion channel activity"/>
    <property type="evidence" value="ECO:0007669"/>
    <property type="project" value="InterPro"/>
</dbReference>
<dbReference type="GO" id="GO:0016020">
    <property type="term" value="C:membrane"/>
    <property type="evidence" value="ECO:0007669"/>
    <property type="project" value="UniProtKB-SubCell"/>
</dbReference>
<accession>A0AAE1FVW3</accession>
<dbReference type="Pfam" id="PF13855">
    <property type="entry name" value="LRR_8"/>
    <property type="match status" value="2"/>
</dbReference>
<name>A0AAE1FVW3_PETCI</name>
<feature type="transmembrane region" description="Helical" evidence="15">
    <location>
        <begin position="416"/>
        <end position="444"/>
    </location>
</feature>
<reference evidence="18" key="1">
    <citation type="submission" date="2023-10" db="EMBL/GenBank/DDBJ databases">
        <title>Genome assemblies of two species of porcelain crab, Petrolisthes cinctipes and Petrolisthes manimaculis (Anomura: Porcellanidae).</title>
        <authorList>
            <person name="Angst P."/>
        </authorList>
    </citation>
    <scope>NUCLEOTIDE SEQUENCE</scope>
    <source>
        <strain evidence="18">PB745_01</strain>
        <tissue evidence="18">Gill</tissue>
    </source>
</reference>
<keyword evidence="3" id="KW-0813">Transport</keyword>
<evidence type="ECO:0000256" key="6">
    <source>
        <dbReference type="ARBA" id="ARBA00022729"/>
    </source>
</evidence>
<dbReference type="GO" id="GO:0005615">
    <property type="term" value="C:extracellular space"/>
    <property type="evidence" value="ECO:0007669"/>
    <property type="project" value="TreeGrafter"/>
</dbReference>
<feature type="transmembrane region" description="Helical" evidence="15">
    <location>
        <begin position="495"/>
        <end position="519"/>
    </location>
</feature>
<dbReference type="PANTHER" id="PTHR24373:SF378">
    <property type="entry name" value="FI03225P-RELATED"/>
    <property type="match status" value="1"/>
</dbReference>
<comment type="caution">
    <text evidence="18">The sequence shown here is derived from an EMBL/GenBank/DDBJ whole genome shotgun (WGS) entry which is preliminary data.</text>
</comment>